<dbReference type="InParanoid" id="A0A165I5G4"/>
<keyword evidence="5" id="KW-1185">Reference proteome</keyword>
<feature type="compositionally biased region" description="Pro residues" evidence="2">
    <location>
        <begin position="226"/>
        <end position="242"/>
    </location>
</feature>
<name>A0A165I5G4_9APHY</name>
<evidence type="ECO:0000256" key="1">
    <source>
        <dbReference type="ARBA" id="ARBA00037226"/>
    </source>
</evidence>
<dbReference type="SUPFAM" id="SSF46609">
    <property type="entry name" value="Fe,Mn superoxide dismutase (SOD), N-terminal domain"/>
    <property type="match status" value="1"/>
</dbReference>
<evidence type="ECO:0000313" key="5">
    <source>
        <dbReference type="Proteomes" id="UP000076871"/>
    </source>
</evidence>
<comment type="function">
    <text evidence="1">Component of the mitochondrial ribosome (mitoribosome), a dedicated translation machinery responsible for the synthesis of mitochondrial genome-encoded proteins, including at least some of the essential transmembrane subunits of the mitochondrial respiratory chain. The mitoribosomes are attached to the mitochondrial inner membrane and translation products are cotranslationally integrated into the membrane.</text>
</comment>
<dbReference type="Proteomes" id="UP000076871">
    <property type="component" value="Unassembled WGS sequence"/>
</dbReference>
<dbReference type="InterPro" id="IPR036324">
    <property type="entry name" value="Mn/Fe_SOD_N_sf"/>
</dbReference>
<dbReference type="AlphaFoldDB" id="A0A165I5G4"/>
<dbReference type="Gene3D" id="3.55.40.20">
    <property type="entry name" value="Iron/manganese superoxide dismutase, C-terminal domain"/>
    <property type="match status" value="1"/>
</dbReference>
<dbReference type="PANTHER" id="PTHR43595:SF2">
    <property type="entry name" value="SMALL RIBOSOMAL SUBUNIT PROTEIN MS42"/>
    <property type="match status" value="1"/>
</dbReference>
<proteinExistence type="predicted"/>
<dbReference type="PANTHER" id="PTHR43595">
    <property type="entry name" value="37S RIBOSOMAL PROTEIN S26, MITOCHONDRIAL"/>
    <property type="match status" value="1"/>
</dbReference>
<dbReference type="GeneID" id="63820624"/>
<evidence type="ECO:0000259" key="3">
    <source>
        <dbReference type="Pfam" id="PF02777"/>
    </source>
</evidence>
<dbReference type="InterPro" id="IPR019832">
    <property type="entry name" value="Mn/Fe_SOD_C"/>
</dbReference>
<evidence type="ECO:0000256" key="2">
    <source>
        <dbReference type="SAM" id="MobiDB-lite"/>
    </source>
</evidence>
<protein>
    <submittedName>
        <fullName evidence="4">Manganese and iron superoxide dismutase</fullName>
    </submittedName>
</protein>
<feature type="domain" description="Manganese/iron superoxide dismutase C-terminal" evidence="3">
    <location>
        <begin position="290"/>
        <end position="338"/>
    </location>
</feature>
<organism evidence="4 5">
    <name type="scientific">Laetiporus sulphureus 93-53</name>
    <dbReference type="NCBI Taxonomy" id="1314785"/>
    <lineage>
        <taxon>Eukaryota</taxon>
        <taxon>Fungi</taxon>
        <taxon>Dikarya</taxon>
        <taxon>Basidiomycota</taxon>
        <taxon>Agaricomycotina</taxon>
        <taxon>Agaricomycetes</taxon>
        <taxon>Polyporales</taxon>
        <taxon>Laetiporus</taxon>
    </lineage>
</organism>
<dbReference type="GO" id="GO:0004784">
    <property type="term" value="F:superoxide dismutase activity"/>
    <property type="evidence" value="ECO:0007669"/>
    <property type="project" value="InterPro"/>
</dbReference>
<gene>
    <name evidence="4" type="ORF">LAESUDRAFT_640360</name>
</gene>
<dbReference type="SUPFAM" id="SSF54719">
    <property type="entry name" value="Fe,Mn superoxide dismutase (SOD), C-terminal domain"/>
    <property type="match status" value="1"/>
</dbReference>
<evidence type="ECO:0000313" key="4">
    <source>
        <dbReference type="EMBL" id="KZT12615.1"/>
    </source>
</evidence>
<feature type="domain" description="Manganese/iron superoxide dismutase C-terminal" evidence="3">
    <location>
        <begin position="136"/>
        <end position="189"/>
    </location>
</feature>
<feature type="region of interest" description="Disordered" evidence="2">
    <location>
        <begin position="210"/>
        <end position="257"/>
    </location>
</feature>
<dbReference type="STRING" id="1314785.A0A165I5G4"/>
<dbReference type="RefSeq" id="XP_040770125.1">
    <property type="nucleotide sequence ID" value="XM_040903594.1"/>
</dbReference>
<dbReference type="EMBL" id="KV427605">
    <property type="protein sequence ID" value="KZT12615.1"/>
    <property type="molecule type" value="Genomic_DNA"/>
</dbReference>
<dbReference type="OrthoDB" id="275227at2759"/>
<dbReference type="InterPro" id="IPR036314">
    <property type="entry name" value="SOD_C_sf"/>
</dbReference>
<dbReference type="Pfam" id="PF02777">
    <property type="entry name" value="Sod_Fe_C"/>
    <property type="match status" value="2"/>
</dbReference>
<sequence length="350" mass="38760">MTTLGLRLAAGSARATRLSHAWTRGRQLRARHNHQRTTLPYPINEGLGEFLPPTSLRMIAEDYQQGLLDRLNDSVKGTVLENKSVVQTVIEAAQDPSQILAFNYASEALNNSYFLQSMKPPPADASSHEGELVNSAVHHRIRTDYSSLDQLKSEFSAGVLGMFSSGWMWLVCDNTGALSIYPTFGTGTLLIRSRKSQVYQQHELIVGELESNARRSAPDDASPAPSSIPSPPLPPSPEPTPSSPVSGISHAGPPLHPPTQTRSYAMSNIYSKRAGSLYDGTSGFSDVDSSTLGERLFPLFCVSVHEHAWVSAGYGVWGKEEYMKRFWSVLDWKAVRDRYEKWQMDGRYML</sequence>
<dbReference type="GO" id="GO:0046872">
    <property type="term" value="F:metal ion binding"/>
    <property type="evidence" value="ECO:0007669"/>
    <property type="project" value="InterPro"/>
</dbReference>
<reference evidence="4 5" key="1">
    <citation type="journal article" date="2016" name="Mol. Biol. Evol.">
        <title>Comparative Genomics of Early-Diverging Mushroom-Forming Fungi Provides Insights into the Origins of Lignocellulose Decay Capabilities.</title>
        <authorList>
            <person name="Nagy L.G."/>
            <person name="Riley R."/>
            <person name="Tritt A."/>
            <person name="Adam C."/>
            <person name="Daum C."/>
            <person name="Floudas D."/>
            <person name="Sun H."/>
            <person name="Yadav J.S."/>
            <person name="Pangilinan J."/>
            <person name="Larsson K.H."/>
            <person name="Matsuura K."/>
            <person name="Barry K."/>
            <person name="Labutti K."/>
            <person name="Kuo R."/>
            <person name="Ohm R.A."/>
            <person name="Bhattacharya S.S."/>
            <person name="Shirouzu T."/>
            <person name="Yoshinaga Y."/>
            <person name="Martin F.M."/>
            <person name="Grigoriev I.V."/>
            <person name="Hibbett D.S."/>
        </authorList>
    </citation>
    <scope>NUCLEOTIDE SEQUENCE [LARGE SCALE GENOMIC DNA]</scope>
    <source>
        <strain evidence="4 5">93-53</strain>
    </source>
</reference>
<dbReference type="GO" id="GO:0005737">
    <property type="term" value="C:cytoplasm"/>
    <property type="evidence" value="ECO:0007669"/>
    <property type="project" value="TreeGrafter"/>
</dbReference>
<accession>A0A165I5G4</accession>